<name>A0A399CXK6_9BACT</name>
<dbReference type="Pfam" id="PF13581">
    <property type="entry name" value="HATPase_c_2"/>
    <property type="match status" value="1"/>
</dbReference>
<dbReference type="InterPro" id="IPR036890">
    <property type="entry name" value="HATPase_C_sf"/>
</dbReference>
<dbReference type="AlphaFoldDB" id="A0A399CXK6"/>
<dbReference type="RefSeq" id="WP_119350829.1">
    <property type="nucleotide sequence ID" value="NZ_QWET01000011.1"/>
</dbReference>
<evidence type="ECO:0000259" key="1">
    <source>
        <dbReference type="Pfam" id="PF13581"/>
    </source>
</evidence>
<proteinExistence type="predicted"/>
<protein>
    <submittedName>
        <fullName evidence="2">Anti-sigma regulatory factor</fullName>
    </submittedName>
</protein>
<dbReference type="SUPFAM" id="SSF55874">
    <property type="entry name" value="ATPase domain of HSP90 chaperone/DNA topoisomerase II/histidine kinase"/>
    <property type="match status" value="1"/>
</dbReference>
<accession>A0A399CXK6</accession>
<dbReference type="InterPro" id="IPR003594">
    <property type="entry name" value="HATPase_dom"/>
</dbReference>
<sequence>MALELVFQIEGGDFSNAGKASSQIKKVLKQLNIDTRIIKRVVVAVYEAEVNVAAHAHRGQVKALFGETEVEVVVTDQGPGIENIEQAMQPGYSTASKEVREMGFGAGMGLSNIAKNTDNLHIESEVGKGTILTFRCNYS</sequence>
<dbReference type="Gene3D" id="3.30.565.10">
    <property type="entry name" value="Histidine kinase-like ATPase, C-terminal domain"/>
    <property type="match status" value="1"/>
</dbReference>
<reference evidence="2 3" key="1">
    <citation type="journal article" date="2015" name="Int. J. Syst. Evol. Microbiol.">
        <title>Mariniphaga sediminis sp. nov., isolated from coastal sediment.</title>
        <authorList>
            <person name="Wang F.Q."/>
            <person name="Shen Q.Y."/>
            <person name="Chen G.J."/>
            <person name="Du Z.J."/>
        </authorList>
    </citation>
    <scope>NUCLEOTIDE SEQUENCE [LARGE SCALE GENOMIC DNA]</scope>
    <source>
        <strain evidence="2 3">SY21</strain>
    </source>
</reference>
<organism evidence="2 3">
    <name type="scientific">Mariniphaga sediminis</name>
    <dbReference type="NCBI Taxonomy" id="1628158"/>
    <lineage>
        <taxon>Bacteria</taxon>
        <taxon>Pseudomonadati</taxon>
        <taxon>Bacteroidota</taxon>
        <taxon>Bacteroidia</taxon>
        <taxon>Marinilabiliales</taxon>
        <taxon>Prolixibacteraceae</taxon>
        <taxon>Mariniphaga</taxon>
    </lineage>
</organism>
<evidence type="ECO:0000313" key="2">
    <source>
        <dbReference type="EMBL" id="RIH64404.1"/>
    </source>
</evidence>
<dbReference type="Proteomes" id="UP000266441">
    <property type="component" value="Unassembled WGS sequence"/>
</dbReference>
<gene>
    <name evidence="2" type="ORF">D1164_15045</name>
</gene>
<dbReference type="EMBL" id="QWET01000011">
    <property type="protein sequence ID" value="RIH64404.1"/>
    <property type="molecule type" value="Genomic_DNA"/>
</dbReference>
<keyword evidence="3" id="KW-1185">Reference proteome</keyword>
<feature type="domain" description="Histidine kinase/HSP90-like ATPase" evidence="1">
    <location>
        <begin position="18"/>
        <end position="135"/>
    </location>
</feature>
<evidence type="ECO:0000313" key="3">
    <source>
        <dbReference type="Proteomes" id="UP000266441"/>
    </source>
</evidence>
<dbReference type="OrthoDB" id="9797578at2"/>
<comment type="caution">
    <text evidence="2">The sequence shown here is derived from an EMBL/GenBank/DDBJ whole genome shotgun (WGS) entry which is preliminary data.</text>
</comment>